<keyword evidence="2" id="KW-0689">Ribosomal protein</keyword>
<dbReference type="Proteomes" id="UP000440578">
    <property type="component" value="Unassembled WGS sequence"/>
</dbReference>
<sequence>MFTTVPRHSTSSRSTTSSLGCRLVGNIVTYIAGFVVKKALDSVSCSTCQEALFFPENTTLDVRDPQHQCRAGDTVLIEQMPDDALGKVKFQLLKTVYRYGDNRDPITGKLVMGTEYREHVDLEAQLAGKDGGVTFDYESAPPRGWQEGKKDWSHREPEVKWHDDGKWEPHQW</sequence>
<dbReference type="Gene3D" id="2.40.50.140">
    <property type="entry name" value="Nucleic acid-binding proteins"/>
    <property type="match status" value="1"/>
</dbReference>
<evidence type="ECO:0000256" key="1">
    <source>
        <dbReference type="SAM" id="MobiDB-lite"/>
    </source>
</evidence>
<dbReference type="PANTHER" id="PTHR24088">
    <property type="entry name" value="28S RIBOSOMAL PROTEIN S17, MITOCHONDRIAL"/>
    <property type="match status" value="1"/>
</dbReference>
<name>A0A6A4VPP2_AMPAM</name>
<dbReference type="InterPro" id="IPR012340">
    <property type="entry name" value="NA-bd_OB-fold"/>
</dbReference>
<accession>A0A6A4VPP2</accession>
<reference evidence="2 3" key="1">
    <citation type="submission" date="2019-07" db="EMBL/GenBank/DDBJ databases">
        <title>Draft genome assembly of a fouling barnacle, Amphibalanus amphitrite (Darwin, 1854): The first reference genome for Thecostraca.</title>
        <authorList>
            <person name="Kim W."/>
        </authorList>
    </citation>
    <scope>NUCLEOTIDE SEQUENCE [LARGE SCALE GENOMIC DNA]</scope>
    <source>
        <strain evidence="2">SNU_AA5</strain>
        <tissue evidence="2">Soma without cirri and trophi</tissue>
    </source>
</reference>
<dbReference type="SUPFAM" id="SSF50249">
    <property type="entry name" value="Nucleic acid-binding proteins"/>
    <property type="match status" value="1"/>
</dbReference>
<comment type="caution">
    <text evidence="2">The sequence shown here is derived from an EMBL/GenBank/DDBJ whole genome shotgun (WGS) entry which is preliminary data.</text>
</comment>
<keyword evidence="3" id="KW-1185">Reference proteome</keyword>
<evidence type="ECO:0000313" key="2">
    <source>
        <dbReference type="EMBL" id="KAF0292158.1"/>
    </source>
</evidence>
<feature type="compositionally biased region" description="Basic and acidic residues" evidence="1">
    <location>
        <begin position="146"/>
        <end position="172"/>
    </location>
</feature>
<dbReference type="OrthoDB" id="274752at2759"/>
<evidence type="ECO:0000313" key="3">
    <source>
        <dbReference type="Proteomes" id="UP000440578"/>
    </source>
</evidence>
<gene>
    <name evidence="2" type="primary">MRPS17</name>
    <name evidence="2" type="ORF">FJT64_001034</name>
</gene>
<dbReference type="InterPro" id="IPR039193">
    <property type="entry name" value="Ribosomal_uS17m_metazoa"/>
</dbReference>
<feature type="region of interest" description="Disordered" evidence="1">
    <location>
        <begin position="137"/>
        <end position="172"/>
    </location>
</feature>
<proteinExistence type="predicted"/>
<dbReference type="GO" id="GO:0005763">
    <property type="term" value="C:mitochondrial small ribosomal subunit"/>
    <property type="evidence" value="ECO:0007669"/>
    <property type="project" value="InterPro"/>
</dbReference>
<dbReference type="GO" id="GO:0003735">
    <property type="term" value="F:structural constituent of ribosome"/>
    <property type="evidence" value="ECO:0007669"/>
    <property type="project" value="InterPro"/>
</dbReference>
<dbReference type="PANTHER" id="PTHR24088:SF0">
    <property type="entry name" value="SMALL RIBOSOMAL SUBUNIT PROTEIN US17M"/>
    <property type="match status" value="1"/>
</dbReference>
<dbReference type="GO" id="GO:0032543">
    <property type="term" value="P:mitochondrial translation"/>
    <property type="evidence" value="ECO:0007669"/>
    <property type="project" value="TreeGrafter"/>
</dbReference>
<organism evidence="2 3">
    <name type="scientific">Amphibalanus amphitrite</name>
    <name type="common">Striped barnacle</name>
    <name type="synonym">Balanus amphitrite</name>
    <dbReference type="NCBI Taxonomy" id="1232801"/>
    <lineage>
        <taxon>Eukaryota</taxon>
        <taxon>Metazoa</taxon>
        <taxon>Ecdysozoa</taxon>
        <taxon>Arthropoda</taxon>
        <taxon>Crustacea</taxon>
        <taxon>Multicrustacea</taxon>
        <taxon>Cirripedia</taxon>
        <taxon>Thoracica</taxon>
        <taxon>Thoracicalcarea</taxon>
        <taxon>Balanomorpha</taxon>
        <taxon>Balanoidea</taxon>
        <taxon>Balanidae</taxon>
        <taxon>Amphibalaninae</taxon>
        <taxon>Amphibalanus</taxon>
    </lineage>
</organism>
<dbReference type="EMBL" id="VIIS01001831">
    <property type="protein sequence ID" value="KAF0292158.1"/>
    <property type="molecule type" value="Genomic_DNA"/>
</dbReference>
<keyword evidence="2" id="KW-0687">Ribonucleoprotein</keyword>
<dbReference type="AlphaFoldDB" id="A0A6A4VPP2"/>
<protein>
    <submittedName>
        <fullName evidence="2">28S ribosomal protein S17, mitochondrial</fullName>
    </submittedName>
</protein>